<dbReference type="EMBL" id="CAXAMN010003832">
    <property type="protein sequence ID" value="CAK9006474.1"/>
    <property type="molecule type" value="Genomic_DNA"/>
</dbReference>
<comment type="caution">
    <text evidence="1">The sequence shown here is derived from an EMBL/GenBank/DDBJ whole genome shotgun (WGS) entry which is preliminary data.</text>
</comment>
<keyword evidence="2" id="KW-1185">Reference proteome</keyword>
<accession>A0ABP0IWP0</accession>
<dbReference type="Proteomes" id="UP001642484">
    <property type="component" value="Unassembled WGS sequence"/>
</dbReference>
<reference evidence="1 2" key="1">
    <citation type="submission" date="2024-02" db="EMBL/GenBank/DDBJ databases">
        <authorList>
            <person name="Chen Y."/>
            <person name="Shah S."/>
            <person name="Dougan E. K."/>
            <person name="Thang M."/>
            <person name="Chan C."/>
        </authorList>
    </citation>
    <scope>NUCLEOTIDE SEQUENCE [LARGE SCALE GENOMIC DNA]</scope>
</reference>
<sequence length="77" mass="8428">AIVLLENVASKATERVLAAELGKLSYAAQGLFINSSSFGANHEQEIVDSMASGMTWPKCFGKHQEAKRFLTDKLNRT</sequence>
<organism evidence="1 2">
    <name type="scientific">Durusdinium trenchii</name>
    <dbReference type="NCBI Taxonomy" id="1381693"/>
    <lineage>
        <taxon>Eukaryota</taxon>
        <taxon>Sar</taxon>
        <taxon>Alveolata</taxon>
        <taxon>Dinophyceae</taxon>
        <taxon>Suessiales</taxon>
        <taxon>Symbiodiniaceae</taxon>
        <taxon>Durusdinium</taxon>
    </lineage>
</organism>
<protein>
    <submittedName>
        <fullName evidence="1">Uncharacterized protein</fullName>
    </submittedName>
</protein>
<gene>
    <name evidence="1" type="ORF">CCMP2556_LOCUS8457</name>
</gene>
<evidence type="ECO:0000313" key="2">
    <source>
        <dbReference type="Proteomes" id="UP001642484"/>
    </source>
</evidence>
<name>A0ABP0IWP0_9DINO</name>
<feature type="non-terminal residue" evidence="1">
    <location>
        <position position="1"/>
    </location>
</feature>
<feature type="non-terminal residue" evidence="1">
    <location>
        <position position="77"/>
    </location>
</feature>
<evidence type="ECO:0000313" key="1">
    <source>
        <dbReference type="EMBL" id="CAK9006474.1"/>
    </source>
</evidence>
<proteinExistence type="predicted"/>